<evidence type="ECO:0000256" key="2">
    <source>
        <dbReference type="ARBA" id="ARBA00023125"/>
    </source>
</evidence>
<keyword evidence="1" id="KW-0805">Transcription regulation</keyword>
<dbReference type="PROSITE" id="PS50977">
    <property type="entry name" value="HTH_TETR_2"/>
    <property type="match status" value="1"/>
</dbReference>
<dbReference type="InterPro" id="IPR009057">
    <property type="entry name" value="Homeodomain-like_sf"/>
</dbReference>
<dbReference type="Pfam" id="PF00440">
    <property type="entry name" value="TetR_N"/>
    <property type="match status" value="1"/>
</dbReference>
<keyword evidence="2 4" id="KW-0238">DNA-binding</keyword>
<accession>W5IK34</accession>
<dbReference type="SUPFAM" id="SSF48498">
    <property type="entry name" value="Tetracyclin repressor-like, C-terminal domain"/>
    <property type="match status" value="1"/>
</dbReference>
<dbReference type="InterPro" id="IPR001647">
    <property type="entry name" value="HTH_TetR"/>
</dbReference>
<evidence type="ECO:0000256" key="3">
    <source>
        <dbReference type="ARBA" id="ARBA00023163"/>
    </source>
</evidence>
<organism evidence="6 7">
    <name type="scientific">Scardovia inopinata F0304</name>
    <dbReference type="NCBI Taxonomy" id="641146"/>
    <lineage>
        <taxon>Bacteria</taxon>
        <taxon>Bacillati</taxon>
        <taxon>Actinomycetota</taxon>
        <taxon>Actinomycetes</taxon>
        <taxon>Bifidobacteriales</taxon>
        <taxon>Bifidobacteriaceae</taxon>
        <taxon>Scardovia</taxon>
    </lineage>
</organism>
<dbReference type="PANTHER" id="PTHR47506:SF10">
    <property type="entry name" value="TRANSCRIPTIONAL REGULATORY PROTEIN"/>
    <property type="match status" value="1"/>
</dbReference>
<dbReference type="AlphaFoldDB" id="W5IK34"/>
<dbReference type="InterPro" id="IPR029058">
    <property type="entry name" value="AB_hydrolase_fold"/>
</dbReference>
<evidence type="ECO:0000313" key="7">
    <source>
        <dbReference type="Proteomes" id="UP000005777"/>
    </source>
</evidence>
<evidence type="ECO:0000256" key="4">
    <source>
        <dbReference type="PROSITE-ProRule" id="PRU00335"/>
    </source>
</evidence>
<sequence length="404" mass="45677">MGRQKEFDQEEALIKARNLFWDKGCEKTSLNDLLDVMGIHKKSFYDTFGSKKEIFIDALKNYHDEIYSVTLSKVNEESTSRGKIRKVFEASLNSDGGTHRGCMIINTIADSYENDLEIYKLTTGWIEEIKESFLSFLVEDKGKGWVAESADPAAEAERLTNAFIGFRLQLKMHKSQEDLTRLIDLIAQKQHVILLDLPGVGASEGKVPNTISAMVQEVISTVKTLGYKKINLLDLSMGGIIAQEVIRTDQSVVNKLVLVGTGPRSGIGIDKVTGVTFRHMGHSLLHGEDMKRYIFYTPDSQGREVAHKVFRRLSSRAPHYADKAMKVSRFLRQLKAINRWSQEREDDLSCITMPTLIVNGDDDRMVPTKNSYILEIKLTTASSSFILMPGTDRYFNIRKNSPRI</sequence>
<comment type="caution">
    <text evidence="6">The sequence shown here is derived from an EMBL/GenBank/DDBJ whole genome shotgun (WGS) entry which is preliminary data.</text>
</comment>
<feature type="domain" description="HTH tetR-type" evidence="5">
    <location>
        <begin position="6"/>
        <end position="66"/>
    </location>
</feature>
<dbReference type="InterPro" id="IPR036271">
    <property type="entry name" value="Tet_transcr_reg_TetR-rel_C_sf"/>
</dbReference>
<keyword evidence="3" id="KW-0804">Transcription</keyword>
<evidence type="ECO:0000256" key="1">
    <source>
        <dbReference type="ARBA" id="ARBA00023015"/>
    </source>
</evidence>
<dbReference type="Gene3D" id="1.10.10.60">
    <property type="entry name" value="Homeodomain-like"/>
    <property type="match status" value="1"/>
</dbReference>
<gene>
    <name evidence="6" type="ORF">HMPREF9020_00887</name>
</gene>
<evidence type="ECO:0000313" key="6">
    <source>
        <dbReference type="EMBL" id="EFG27247.1"/>
    </source>
</evidence>
<dbReference type="GO" id="GO:0003824">
    <property type="term" value="F:catalytic activity"/>
    <property type="evidence" value="ECO:0007669"/>
    <property type="project" value="UniProtKB-ARBA"/>
</dbReference>
<protein>
    <recommendedName>
        <fullName evidence="5">HTH tetR-type domain-containing protein</fullName>
    </recommendedName>
</protein>
<dbReference type="RefSeq" id="WP_006293256.1">
    <property type="nucleotide sequence ID" value="NZ_GG770225.1"/>
</dbReference>
<dbReference type="SUPFAM" id="SSF53474">
    <property type="entry name" value="alpha/beta-Hydrolases"/>
    <property type="match status" value="1"/>
</dbReference>
<dbReference type="PRINTS" id="PR00111">
    <property type="entry name" value="ABHYDROLASE"/>
</dbReference>
<dbReference type="EMBL" id="ADCX01000004">
    <property type="protein sequence ID" value="EFG27247.1"/>
    <property type="molecule type" value="Genomic_DNA"/>
</dbReference>
<dbReference type="Pfam" id="PF00561">
    <property type="entry name" value="Abhydrolase_1"/>
    <property type="match status" value="1"/>
</dbReference>
<dbReference type="HOGENOM" id="CLU_681318_0_0_11"/>
<dbReference type="Proteomes" id="UP000005777">
    <property type="component" value="Unassembled WGS sequence"/>
</dbReference>
<keyword evidence="7" id="KW-1185">Reference proteome</keyword>
<reference evidence="6 7" key="1">
    <citation type="submission" date="2012-01" db="EMBL/GenBank/DDBJ databases">
        <title>The Genome Sequence of Scardovia inopinata F0304.</title>
        <authorList>
            <consortium name="The Broad Institute Genome Sequencing Platform"/>
            <person name="Ward D."/>
            <person name="Earl A."/>
            <person name="Feldgarden M."/>
            <person name="Gevers D."/>
            <person name="Young S."/>
            <person name="Zeng Q."/>
            <person name="Koehrsen M."/>
            <person name="Alvarado L."/>
            <person name="Berlin A.M."/>
            <person name="Borenstein D."/>
            <person name="Chapman S.B."/>
            <person name="Chen Z."/>
            <person name="Engels R."/>
            <person name="Freedman E."/>
            <person name="Gellesch M."/>
            <person name="Goldberg J."/>
            <person name="Griggs A."/>
            <person name="Gujja S."/>
            <person name="Heilman E.R."/>
            <person name="Heiman D.I."/>
            <person name="Hepburn T.A."/>
            <person name="Howarth C."/>
            <person name="Jen D."/>
            <person name="Larson L."/>
            <person name="Mehta T."/>
            <person name="Park D."/>
            <person name="Pearson M."/>
            <person name="Richards J."/>
            <person name="Roberts A."/>
            <person name="Saif S."/>
            <person name="Shea T.D."/>
            <person name="Shenoy N."/>
            <person name="Sisk P."/>
            <person name="Stolte C."/>
            <person name="Sykes S.N."/>
            <person name="Walk T."/>
            <person name="White J."/>
            <person name="Yandava C."/>
            <person name="Izard J."/>
            <person name="Baranova O.V."/>
            <person name="Blanton J.M."/>
            <person name="Tanner A.C."/>
            <person name="Dewhirst F."/>
            <person name="Haas B."/>
            <person name="Nusbaum C."/>
            <person name="Birren B."/>
        </authorList>
    </citation>
    <scope>NUCLEOTIDE SEQUENCE [LARGE SCALE GENOMIC DNA]</scope>
    <source>
        <strain evidence="6 7">F0304</strain>
    </source>
</reference>
<dbReference type="eggNOG" id="COG2267">
    <property type="taxonomic scope" value="Bacteria"/>
</dbReference>
<dbReference type="PANTHER" id="PTHR47506">
    <property type="entry name" value="TRANSCRIPTIONAL REGULATORY PROTEIN"/>
    <property type="match status" value="1"/>
</dbReference>
<feature type="DNA-binding region" description="H-T-H motif" evidence="4">
    <location>
        <begin position="29"/>
        <end position="48"/>
    </location>
</feature>
<dbReference type="GO" id="GO:0003677">
    <property type="term" value="F:DNA binding"/>
    <property type="evidence" value="ECO:0007669"/>
    <property type="project" value="UniProtKB-UniRule"/>
</dbReference>
<dbReference type="Gene3D" id="3.40.50.1820">
    <property type="entry name" value="alpha/beta hydrolase"/>
    <property type="match status" value="1"/>
</dbReference>
<dbReference type="SUPFAM" id="SSF46689">
    <property type="entry name" value="Homeodomain-like"/>
    <property type="match status" value="1"/>
</dbReference>
<proteinExistence type="predicted"/>
<dbReference type="InterPro" id="IPR000073">
    <property type="entry name" value="AB_hydrolase_1"/>
</dbReference>
<dbReference type="eggNOG" id="COG1309">
    <property type="taxonomic scope" value="Bacteria"/>
</dbReference>
<name>W5IK34_SCAIO</name>
<evidence type="ECO:0000259" key="5">
    <source>
        <dbReference type="PROSITE" id="PS50977"/>
    </source>
</evidence>